<sequence length="104" mass="11361">MKKAPVLPQRGKDGACKGIIRLCRCCMPLLGNKTGERAYRRSAFRKIGPASEDIRRVLFVAAGAWLPFPFPATGKIIPFPAASIQGTLAGGRVPWNRDHLPDHP</sequence>
<dbReference type="Proteomes" id="UP000236075">
    <property type="component" value="Unassembled WGS sequence"/>
</dbReference>
<dbReference type="AlphaFoldDB" id="A0AAX0WMY0"/>
<organism evidence="1 2">
    <name type="scientific">Akkermansia muciniphila</name>
    <dbReference type="NCBI Taxonomy" id="239935"/>
    <lineage>
        <taxon>Bacteria</taxon>
        <taxon>Pseudomonadati</taxon>
        <taxon>Verrucomicrobiota</taxon>
        <taxon>Verrucomicrobiia</taxon>
        <taxon>Verrucomicrobiales</taxon>
        <taxon>Akkermansiaceae</taxon>
        <taxon>Akkermansia</taxon>
    </lineage>
</organism>
<comment type="caution">
    <text evidence="1">The sequence shown here is derived from an EMBL/GenBank/DDBJ whole genome shotgun (WGS) entry which is preliminary data.</text>
</comment>
<gene>
    <name evidence="1" type="ORF">CXT95_00800</name>
</gene>
<proteinExistence type="predicted"/>
<dbReference type="EMBL" id="PJLB01000004">
    <property type="protein sequence ID" value="PND04997.1"/>
    <property type="molecule type" value="Genomic_DNA"/>
</dbReference>
<accession>A0AAX0WMY0</accession>
<evidence type="ECO:0000313" key="1">
    <source>
        <dbReference type="EMBL" id="PND04997.1"/>
    </source>
</evidence>
<reference evidence="1 2" key="1">
    <citation type="journal article" date="2017" name="BMC Genomics">
        <title>Genome sequencing of 39 Akkermansia muciniphila isolates reveals its population structure, genomic and functional diverisity, and global distribution in mammalian gut microbiotas.</title>
        <authorList>
            <person name="Guo X."/>
            <person name="Li S."/>
            <person name="Zhang J."/>
            <person name="Wu F."/>
            <person name="Li X."/>
            <person name="Wu D."/>
            <person name="Zhang M."/>
            <person name="Ou Z."/>
            <person name="Jie Z."/>
            <person name="Yan Q."/>
            <person name="Li P."/>
            <person name="Yi J."/>
            <person name="Peng Y."/>
        </authorList>
    </citation>
    <scope>NUCLEOTIDE SEQUENCE [LARGE SCALE GENOMIC DNA]</scope>
    <source>
        <strain evidence="1 2">GP28</strain>
    </source>
</reference>
<evidence type="ECO:0000313" key="2">
    <source>
        <dbReference type="Proteomes" id="UP000236075"/>
    </source>
</evidence>
<protein>
    <submittedName>
        <fullName evidence="1">Uncharacterized protein</fullName>
    </submittedName>
</protein>
<name>A0AAX0WMY0_9BACT</name>